<keyword evidence="2" id="KW-0723">Serine/threonine-protein kinase</keyword>
<evidence type="ECO:0000313" key="13">
    <source>
        <dbReference type="RefSeq" id="XP_015879351.3"/>
    </source>
</evidence>
<evidence type="ECO:0000256" key="8">
    <source>
        <dbReference type="ARBA" id="ARBA00048679"/>
    </source>
</evidence>
<dbReference type="PANTHER" id="PTHR48005:SF16">
    <property type="entry name" value="MDIS1-INTERACTING RECEPTOR LIKE KINASE 2-LIKE ISOFORM X1"/>
    <property type="match status" value="1"/>
</dbReference>
<keyword evidence="4 9" id="KW-0547">Nucleotide-binding</keyword>
<dbReference type="PROSITE" id="PS50011">
    <property type="entry name" value="PROTEIN_KINASE_DOM"/>
    <property type="match status" value="1"/>
</dbReference>
<keyword evidence="10" id="KW-0472">Membrane</keyword>
<accession>A0A6P4A0F9</accession>
<organism evidence="12 13">
    <name type="scientific">Ziziphus jujuba</name>
    <name type="common">Chinese jujube</name>
    <name type="synonym">Ziziphus sativa</name>
    <dbReference type="NCBI Taxonomy" id="326968"/>
    <lineage>
        <taxon>Eukaryota</taxon>
        <taxon>Viridiplantae</taxon>
        <taxon>Streptophyta</taxon>
        <taxon>Embryophyta</taxon>
        <taxon>Tracheophyta</taxon>
        <taxon>Spermatophyta</taxon>
        <taxon>Magnoliopsida</taxon>
        <taxon>eudicotyledons</taxon>
        <taxon>Gunneridae</taxon>
        <taxon>Pentapetalae</taxon>
        <taxon>rosids</taxon>
        <taxon>fabids</taxon>
        <taxon>Rosales</taxon>
        <taxon>Rhamnaceae</taxon>
        <taxon>Paliureae</taxon>
        <taxon>Ziziphus</taxon>
    </lineage>
</organism>
<protein>
    <recommendedName>
        <fullName evidence="1">non-specific serine/threonine protein kinase</fullName>
        <ecNumber evidence="1">2.7.11.1</ecNumber>
    </recommendedName>
</protein>
<evidence type="ECO:0000256" key="6">
    <source>
        <dbReference type="ARBA" id="ARBA00022840"/>
    </source>
</evidence>
<dbReference type="InterPro" id="IPR011009">
    <property type="entry name" value="Kinase-like_dom_sf"/>
</dbReference>
<dbReference type="InterPro" id="IPR051420">
    <property type="entry name" value="Ser_Thr_Kinases_DiverseReg"/>
</dbReference>
<name>A0A6P4A0F9_ZIZJJ</name>
<evidence type="ECO:0000256" key="10">
    <source>
        <dbReference type="SAM" id="Phobius"/>
    </source>
</evidence>
<feature type="binding site" evidence="9">
    <location>
        <position position="98"/>
    </location>
    <ligand>
        <name>ATP</name>
        <dbReference type="ChEBI" id="CHEBI:30616"/>
    </ligand>
</feature>
<feature type="transmembrane region" description="Helical" evidence="10">
    <location>
        <begin position="6"/>
        <end position="25"/>
    </location>
</feature>
<dbReference type="PROSITE" id="PS00109">
    <property type="entry name" value="PROTEIN_KINASE_TYR"/>
    <property type="match status" value="1"/>
</dbReference>
<dbReference type="GO" id="GO:0005524">
    <property type="term" value="F:ATP binding"/>
    <property type="evidence" value="ECO:0007669"/>
    <property type="project" value="UniProtKB-UniRule"/>
</dbReference>
<evidence type="ECO:0000256" key="2">
    <source>
        <dbReference type="ARBA" id="ARBA00022527"/>
    </source>
</evidence>
<dbReference type="SUPFAM" id="SSF56112">
    <property type="entry name" value="Protein kinase-like (PK-like)"/>
    <property type="match status" value="1"/>
</dbReference>
<dbReference type="AlphaFoldDB" id="A0A6P4A0F9"/>
<evidence type="ECO:0000256" key="4">
    <source>
        <dbReference type="ARBA" id="ARBA00022741"/>
    </source>
</evidence>
<keyword evidence="12" id="KW-1185">Reference proteome</keyword>
<dbReference type="RefSeq" id="XP_015879351.3">
    <property type="nucleotide sequence ID" value="XM_016023865.4"/>
</dbReference>
<evidence type="ECO:0000259" key="11">
    <source>
        <dbReference type="PROSITE" id="PS50011"/>
    </source>
</evidence>
<dbReference type="InterPro" id="IPR000719">
    <property type="entry name" value="Prot_kinase_dom"/>
</dbReference>
<keyword evidence="3" id="KW-0808">Transferase</keyword>
<dbReference type="GeneID" id="107415526"/>
<dbReference type="KEGG" id="zju:107415526"/>
<dbReference type="GO" id="GO:0016020">
    <property type="term" value="C:membrane"/>
    <property type="evidence" value="ECO:0007669"/>
    <property type="project" value="UniProtKB-SubCell"/>
</dbReference>
<dbReference type="GO" id="GO:0004674">
    <property type="term" value="F:protein serine/threonine kinase activity"/>
    <property type="evidence" value="ECO:0007669"/>
    <property type="project" value="UniProtKB-KW"/>
</dbReference>
<keyword evidence="5" id="KW-0418">Kinase</keyword>
<dbReference type="InterPro" id="IPR008266">
    <property type="entry name" value="Tyr_kinase_AS"/>
</dbReference>
<evidence type="ECO:0000256" key="9">
    <source>
        <dbReference type="PROSITE-ProRule" id="PRU10141"/>
    </source>
</evidence>
<keyword evidence="10" id="KW-0812">Transmembrane</keyword>
<proteinExistence type="predicted"/>
<keyword evidence="6 9" id="KW-0067">ATP-binding</keyword>
<evidence type="ECO:0000256" key="7">
    <source>
        <dbReference type="ARBA" id="ARBA00047899"/>
    </source>
</evidence>
<feature type="domain" description="Protein kinase" evidence="11">
    <location>
        <begin position="70"/>
        <end position="349"/>
    </location>
</feature>
<dbReference type="Proteomes" id="UP001652623">
    <property type="component" value="Chromosome 4"/>
</dbReference>
<gene>
    <name evidence="13" type="primary">LOC107415526</name>
</gene>
<evidence type="ECO:0000256" key="1">
    <source>
        <dbReference type="ARBA" id="ARBA00012513"/>
    </source>
</evidence>
<keyword evidence="10" id="KW-1133">Transmembrane helix</keyword>
<dbReference type="InterPro" id="IPR017441">
    <property type="entry name" value="Protein_kinase_ATP_BS"/>
</dbReference>
<dbReference type="Gene3D" id="3.30.200.20">
    <property type="entry name" value="Phosphorylase Kinase, domain 1"/>
    <property type="match status" value="1"/>
</dbReference>
<comment type="catalytic activity">
    <reaction evidence="7">
        <text>L-threonyl-[protein] + ATP = O-phospho-L-threonyl-[protein] + ADP + H(+)</text>
        <dbReference type="Rhea" id="RHEA:46608"/>
        <dbReference type="Rhea" id="RHEA-COMP:11060"/>
        <dbReference type="Rhea" id="RHEA-COMP:11605"/>
        <dbReference type="ChEBI" id="CHEBI:15378"/>
        <dbReference type="ChEBI" id="CHEBI:30013"/>
        <dbReference type="ChEBI" id="CHEBI:30616"/>
        <dbReference type="ChEBI" id="CHEBI:61977"/>
        <dbReference type="ChEBI" id="CHEBI:456216"/>
        <dbReference type="EC" id="2.7.11.1"/>
    </reaction>
</comment>
<dbReference type="Pfam" id="PF00069">
    <property type="entry name" value="Pkinase"/>
    <property type="match status" value="1"/>
</dbReference>
<dbReference type="InParanoid" id="A0A6P4A0F9"/>
<evidence type="ECO:0000256" key="5">
    <source>
        <dbReference type="ARBA" id="ARBA00022777"/>
    </source>
</evidence>
<comment type="catalytic activity">
    <reaction evidence="8">
        <text>L-seryl-[protein] + ATP = O-phospho-L-seryl-[protein] + ADP + H(+)</text>
        <dbReference type="Rhea" id="RHEA:17989"/>
        <dbReference type="Rhea" id="RHEA-COMP:9863"/>
        <dbReference type="Rhea" id="RHEA-COMP:11604"/>
        <dbReference type="ChEBI" id="CHEBI:15378"/>
        <dbReference type="ChEBI" id="CHEBI:29999"/>
        <dbReference type="ChEBI" id="CHEBI:30616"/>
        <dbReference type="ChEBI" id="CHEBI:83421"/>
        <dbReference type="ChEBI" id="CHEBI:456216"/>
        <dbReference type="EC" id="2.7.11.1"/>
    </reaction>
</comment>
<reference evidence="13" key="1">
    <citation type="submission" date="2025-08" db="UniProtKB">
        <authorList>
            <consortium name="RefSeq"/>
        </authorList>
    </citation>
    <scope>IDENTIFICATION</scope>
    <source>
        <tissue evidence="13">Seedling</tissue>
    </source>
</reference>
<dbReference type="PROSITE" id="PS00107">
    <property type="entry name" value="PROTEIN_KINASE_ATP"/>
    <property type="match status" value="1"/>
</dbReference>
<evidence type="ECO:0000256" key="3">
    <source>
        <dbReference type="ARBA" id="ARBA00022679"/>
    </source>
</evidence>
<sequence>MITITVFIPISLFLGLCILLIIIFLRQLWFKVKMAQSKSETSTKNGDIFSIWNYDGKIAYEDIIRATNDFDIRYCIGTGGYGSVYRARLPNGKIVALKKLHRSEAEEPVLRKSFTNEVKMLTQVRHRNIVRLHGYCLHKKCMFLIYEYMRRGSLFCILNNDVEAAELDWKRRVNIIKGIVHALCYMHHHCTPPIVHRDVTTTNVLLNSELEAVVSDFGTARLLQPDSSTQTVVAGTYGYIAPEFAYTMAITEKCDVYSFGVVALETLMGKHPKDVLSTLASSATQSLLLIELLDQRLPPPRSGSSVHDVVLVSAIAFACLHANPKQRPTMQSVSKEFPPRRIRVTESFYNITVGQLMSAQLDLDGQIECSISVQ</sequence>
<evidence type="ECO:0000313" key="12">
    <source>
        <dbReference type="Proteomes" id="UP001652623"/>
    </source>
</evidence>
<dbReference type="Gene3D" id="1.10.510.10">
    <property type="entry name" value="Transferase(Phosphotransferase) domain 1"/>
    <property type="match status" value="1"/>
</dbReference>
<dbReference type="PANTHER" id="PTHR48005">
    <property type="entry name" value="LEUCINE RICH REPEAT KINASE 2"/>
    <property type="match status" value="1"/>
</dbReference>
<dbReference type="EC" id="2.7.11.1" evidence="1"/>